<evidence type="ECO:0000256" key="1">
    <source>
        <dbReference type="ARBA" id="ARBA00004123"/>
    </source>
</evidence>
<sequence>MENGWDLPPKGFVKVNVFGVFFHNPLSNGNTSGLGIVVRDSEGDILLMVSGSLQIMNERANELWAMLLGLRACLYVREHNVILETEDGEAVAEWEGWKAYIDPTYEDVIRSLVKRTTDKRLKLHVSVVNESKNHLARYLAKDGALNRTLPVIMPKPFGRVREIWHLDMGLGTTEFGFDLVTEEQYRKIKEGDSNEAMGQFNPDAEGSRDMECSGFISEKFIRVLTAADTTLDELKIPRDFVRKYGSRLEDSLLLKFRNGYEIAVVFKNERGSLLGVFSIFEDFGLEGGKMLLFEYNGVRDFNVFVIGKDLTEIIYPNIVHFTQNRRPRTVSLKNGGLKYVHFVKEEEPLYDEFEPPFSFKERCGMLQGYHTFLFSNGKKTVGQYNHENGKYQGLAKICSILGLQNFGKFNLVLFSYEEMYVTTVSVFDDHFLEVFLPGTPLSSGLNSHNPTVRGRIEITIQPCHMYKYSYGVDISTEYNGITNFWRNIDYITVYAAGSAWKLQVRYRGGGESQRTAIKDGWMQFRDDLGLVAGDVLVLECADSSIQHFCVQVIKNHGE</sequence>
<dbReference type="AlphaFoldDB" id="A0AAF1B212"/>
<keyword evidence="2" id="KW-0805">Transcription regulation</keyword>
<dbReference type="GO" id="GO:0005634">
    <property type="term" value="C:nucleus"/>
    <property type="evidence" value="ECO:0007669"/>
    <property type="project" value="UniProtKB-SubCell"/>
</dbReference>
<reference evidence="7" key="1">
    <citation type="journal article" date="2016" name="Nat. Genet.">
        <title>A high-quality carrot genome assembly provides new insights into carotenoid accumulation and asterid genome evolution.</title>
        <authorList>
            <person name="Iorizzo M."/>
            <person name="Ellison S."/>
            <person name="Senalik D."/>
            <person name="Zeng P."/>
            <person name="Satapoomin P."/>
            <person name="Huang J."/>
            <person name="Bowman M."/>
            <person name="Iovene M."/>
            <person name="Sanseverino W."/>
            <person name="Cavagnaro P."/>
            <person name="Yildiz M."/>
            <person name="Macko-Podgorni A."/>
            <person name="Moranska E."/>
            <person name="Grzebelus E."/>
            <person name="Grzebelus D."/>
            <person name="Ashrafi H."/>
            <person name="Zheng Z."/>
            <person name="Cheng S."/>
            <person name="Spooner D."/>
            <person name="Van Deynze A."/>
            <person name="Simon P."/>
        </authorList>
    </citation>
    <scope>NUCLEOTIDE SEQUENCE</scope>
    <source>
        <tissue evidence="7">Leaf</tissue>
    </source>
</reference>
<name>A0AAF1B212_DAUCS</name>
<reference evidence="7" key="2">
    <citation type="submission" date="2022-03" db="EMBL/GenBank/DDBJ databases">
        <title>Draft title - Genomic analysis of global carrot germplasm unveils the trajectory of domestication and the origin of high carotenoid orange carrot.</title>
        <authorList>
            <person name="Iorizzo M."/>
            <person name="Ellison S."/>
            <person name="Senalik D."/>
            <person name="Macko-Podgorni A."/>
            <person name="Grzebelus D."/>
            <person name="Bostan H."/>
            <person name="Rolling W."/>
            <person name="Curaba J."/>
            <person name="Simon P."/>
        </authorList>
    </citation>
    <scope>NUCLEOTIDE SEQUENCE</scope>
    <source>
        <tissue evidence="7">Leaf</tissue>
    </source>
</reference>
<dbReference type="SUPFAM" id="SSF101936">
    <property type="entry name" value="DNA-binding pseudobarrel domain"/>
    <property type="match status" value="2"/>
</dbReference>
<dbReference type="PANTHER" id="PTHR31920">
    <property type="entry name" value="B3 DOMAIN-CONTAINING"/>
    <property type="match status" value="1"/>
</dbReference>
<dbReference type="Gene3D" id="2.40.330.10">
    <property type="entry name" value="DNA-binding pseudobarrel domain"/>
    <property type="match status" value="2"/>
</dbReference>
<evidence type="ECO:0000256" key="5">
    <source>
        <dbReference type="ARBA" id="ARBA00023242"/>
    </source>
</evidence>
<dbReference type="EMBL" id="CP093347">
    <property type="protein sequence ID" value="WOH00621.1"/>
    <property type="molecule type" value="Genomic_DNA"/>
</dbReference>
<organism evidence="7 8">
    <name type="scientific">Daucus carota subsp. sativus</name>
    <name type="common">Carrot</name>
    <dbReference type="NCBI Taxonomy" id="79200"/>
    <lineage>
        <taxon>Eukaryota</taxon>
        <taxon>Viridiplantae</taxon>
        <taxon>Streptophyta</taxon>
        <taxon>Embryophyta</taxon>
        <taxon>Tracheophyta</taxon>
        <taxon>Spermatophyta</taxon>
        <taxon>Magnoliopsida</taxon>
        <taxon>eudicotyledons</taxon>
        <taxon>Gunneridae</taxon>
        <taxon>Pentapetalae</taxon>
        <taxon>asterids</taxon>
        <taxon>campanulids</taxon>
        <taxon>Apiales</taxon>
        <taxon>Apiaceae</taxon>
        <taxon>Apioideae</taxon>
        <taxon>Scandiceae</taxon>
        <taxon>Daucinae</taxon>
        <taxon>Daucus</taxon>
        <taxon>Daucus sect. Daucus</taxon>
    </lineage>
</organism>
<dbReference type="GO" id="GO:0004523">
    <property type="term" value="F:RNA-DNA hybrid ribonuclease activity"/>
    <property type="evidence" value="ECO:0007669"/>
    <property type="project" value="InterPro"/>
</dbReference>
<dbReference type="Proteomes" id="UP000077755">
    <property type="component" value="Chromosome 5"/>
</dbReference>
<keyword evidence="4" id="KW-0804">Transcription</keyword>
<dbReference type="InterPro" id="IPR050655">
    <property type="entry name" value="Plant_B3_domain"/>
</dbReference>
<proteinExistence type="predicted"/>
<dbReference type="InterPro" id="IPR003340">
    <property type="entry name" value="B3_DNA-bd"/>
</dbReference>
<dbReference type="PROSITE" id="PS50863">
    <property type="entry name" value="B3"/>
    <property type="match status" value="1"/>
</dbReference>
<gene>
    <name evidence="7" type="ORF">DCAR_0519990</name>
</gene>
<keyword evidence="5" id="KW-0539">Nucleus</keyword>
<dbReference type="InterPro" id="IPR015300">
    <property type="entry name" value="DNA-bd_pseudobarrel_sf"/>
</dbReference>
<evidence type="ECO:0000256" key="4">
    <source>
        <dbReference type="ARBA" id="ARBA00023163"/>
    </source>
</evidence>
<dbReference type="Pfam" id="PF13456">
    <property type="entry name" value="RVT_3"/>
    <property type="match status" value="1"/>
</dbReference>
<evidence type="ECO:0000313" key="8">
    <source>
        <dbReference type="Proteomes" id="UP000077755"/>
    </source>
</evidence>
<dbReference type="InterPro" id="IPR002156">
    <property type="entry name" value="RNaseH_domain"/>
</dbReference>
<accession>A0AAF1B212</accession>
<dbReference type="Gene3D" id="3.30.420.10">
    <property type="entry name" value="Ribonuclease H-like superfamily/Ribonuclease H"/>
    <property type="match status" value="1"/>
</dbReference>
<keyword evidence="3" id="KW-0238">DNA-binding</keyword>
<evidence type="ECO:0000313" key="7">
    <source>
        <dbReference type="EMBL" id="WOH00621.1"/>
    </source>
</evidence>
<comment type="subcellular location">
    <subcellularLocation>
        <location evidence="1">Nucleus</location>
    </subcellularLocation>
</comment>
<protein>
    <recommendedName>
        <fullName evidence="6">TF-B3 domain-containing protein</fullName>
    </recommendedName>
</protein>
<feature type="domain" description="TF-B3" evidence="6">
    <location>
        <begin position="497"/>
        <end position="556"/>
    </location>
</feature>
<dbReference type="PANTHER" id="PTHR31920:SF37">
    <property type="entry name" value="B3 DOMAIN-CONTAINING TRANSCRIPTION FACTOR VRN1"/>
    <property type="match status" value="1"/>
</dbReference>
<dbReference type="GO" id="GO:0003677">
    <property type="term" value="F:DNA binding"/>
    <property type="evidence" value="ECO:0007669"/>
    <property type="project" value="UniProtKB-KW"/>
</dbReference>
<evidence type="ECO:0000256" key="2">
    <source>
        <dbReference type="ARBA" id="ARBA00023015"/>
    </source>
</evidence>
<evidence type="ECO:0000256" key="3">
    <source>
        <dbReference type="ARBA" id="ARBA00023125"/>
    </source>
</evidence>
<dbReference type="InterPro" id="IPR036397">
    <property type="entry name" value="RNaseH_sf"/>
</dbReference>
<keyword evidence="8" id="KW-1185">Reference proteome</keyword>
<dbReference type="SMART" id="SM01019">
    <property type="entry name" value="B3"/>
    <property type="match status" value="2"/>
</dbReference>
<evidence type="ECO:0000259" key="6">
    <source>
        <dbReference type="PROSITE" id="PS50863"/>
    </source>
</evidence>